<feature type="transmembrane region" description="Helical" evidence="1">
    <location>
        <begin position="20"/>
        <end position="37"/>
    </location>
</feature>
<gene>
    <name evidence="2" type="ORF">JG688_00010421</name>
</gene>
<keyword evidence="1" id="KW-1133">Transmembrane helix</keyword>
<dbReference type="Proteomes" id="UP000709295">
    <property type="component" value="Unassembled WGS sequence"/>
</dbReference>
<reference evidence="2" key="1">
    <citation type="submission" date="2021-01" db="EMBL/GenBank/DDBJ databases">
        <title>Phytophthora aleatoria, a newly-described species from Pinus radiata is distinct from Phytophthora cactorum isolates based on comparative genomics.</title>
        <authorList>
            <person name="Mcdougal R."/>
            <person name="Panda P."/>
            <person name="Williams N."/>
            <person name="Studholme D.J."/>
        </authorList>
    </citation>
    <scope>NUCLEOTIDE SEQUENCE</scope>
    <source>
        <strain evidence="2">NZFS 4037</strain>
    </source>
</reference>
<sequence>MEKYRTNRRIQYPPSMMKHFYVGLLAINCWSSVIIYSRWFWDDEAYRRFALVMCDCALDLMSTVGVAVLIV</sequence>
<keyword evidence="1" id="KW-0812">Transmembrane</keyword>
<keyword evidence="1" id="KW-0472">Membrane</keyword>
<organism evidence="2 3">
    <name type="scientific">Phytophthora aleatoria</name>
    <dbReference type="NCBI Taxonomy" id="2496075"/>
    <lineage>
        <taxon>Eukaryota</taxon>
        <taxon>Sar</taxon>
        <taxon>Stramenopiles</taxon>
        <taxon>Oomycota</taxon>
        <taxon>Peronosporomycetes</taxon>
        <taxon>Peronosporales</taxon>
        <taxon>Peronosporaceae</taxon>
        <taxon>Phytophthora</taxon>
    </lineage>
</organism>
<feature type="transmembrane region" description="Helical" evidence="1">
    <location>
        <begin position="49"/>
        <end position="70"/>
    </location>
</feature>
<evidence type="ECO:0000256" key="1">
    <source>
        <dbReference type="SAM" id="Phobius"/>
    </source>
</evidence>
<keyword evidence="3" id="KW-1185">Reference proteome</keyword>
<dbReference type="EMBL" id="JAENGY010000658">
    <property type="protein sequence ID" value="KAG6958649.1"/>
    <property type="molecule type" value="Genomic_DNA"/>
</dbReference>
<proteinExistence type="predicted"/>
<accession>A0A8J5J218</accession>
<protein>
    <submittedName>
        <fullName evidence="2">Uncharacterized protein</fullName>
    </submittedName>
</protein>
<dbReference type="AlphaFoldDB" id="A0A8J5J218"/>
<evidence type="ECO:0000313" key="3">
    <source>
        <dbReference type="Proteomes" id="UP000709295"/>
    </source>
</evidence>
<comment type="caution">
    <text evidence="2">The sequence shown here is derived from an EMBL/GenBank/DDBJ whole genome shotgun (WGS) entry which is preliminary data.</text>
</comment>
<evidence type="ECO:0000313" key="2">
    <source>
        <dbReference type="EMBL" id="KAG6958649.1"/>
    </source>
</evidence>
<name>A0A8J5J218_9STRA</name>